<feature type="compositionally biased region" description="Low complexity" evidence="1">
    <location>
        <begin position="206"/>
        <end position="221"/>
    </location>
</feature>
<evidence type="ECO:0000256" key="3">
    <source>
        <dbReference type="SAM" id="SignalP"/>
    </source>
</evidence>
<keyword evidence="2" id="KW-1133">Transmembrane helix</keyword>
<keyword evidence="2" id="KW-0812">Transmembrane</keyword>
<feature type="region of interest" description="Disordered" evidence="1">
    <location>
        <begin position="203"/>
        <end position="254"/>
    </location>
</feature>
<sequence length="578" mass="65545">MSLIFPHFFSTLLEKISALSMSIVSTQNSTQGPSTELKTMRTTTPSQSMTKALHKSTSRDTRFTVCVLMVCAVSFGVLMCQTAVSVHLPGFALLLQLAILVLGGYMYEWTWVHSRGLTRVRRAYFDETNVLETYKPRDRTHGHLFIPDPPTPGPTQPTEKRVTFGEGTEEHNIGHSSFNVQRDVHYANEYQRALQMAKELENHTMSSAAAQDAAPSAKPQAVSMSASTRSGAEKDQKRNNGQEEKQYLGKTQMPELEEKDELRATPFVFNDSLEIPRDNSSNKETTIIKTLNDSIENLKSSIILTNHTDVPFQKTIPDDDEELFVYMVESGDYSNASKIKSIVVRVDVTNKIDQTVLNTSIQHMIEHLADRPRNCHIWLKTLQDNKLIEFIRDMLIKPDVQAISRSLFRLETRDVYTNMGTFLKDLMAIREHGIRVTGGCVYGSYRDAKNPRKLMKAQGHIASFVKNEATLKKIRGDYLVNFHLTTPRNSRLYVVISYLDKTVIKTKSTQARHQYITVDQLVQAEHVVEFADEGQMFEFEVDAEPEDLNPVTMAYDPILSFSEFYSVLSKKFPNSCDA</sequence>
<feature type="transmembrane region" description="Helical" evidence="2">
    <location>
        <begin position="90"/>
        <end position="112"/>
    </location>
</feature>
<dbReference type="AlphaFoldDB" id="A0AAF3EJX4"/>
<evidence type="ECO:0000256" key="1">
    <source>
        <dbReference type="SAM" id="MobiDB-lite"/>
    </source>
</evidence>
<feature type="region of interest" description="Disordered" evidence="1">
    <location>
        <begin position="29"/>
        <end position="50"/>
    </location>
</feature>
<feature type="transmembrane region" description="Helical" evidence="2">
    <location>
        <begin position="63"/>
        <end position="84"/>
    </location>
</feature>
<accession>A0AAF3EJX4</accession>
<evidence type="ECO:0000313" key="5">
    <source>
        <dbReference type="WBParaSite" id="MBELARI_LOCUS14303"/>
    </source>
</evidence>
<protein>
    <submittedName>
        <fullName evidence="5">Uncharacterized protein</fullName>
    </submittedName>
</protein>
<reference evidence="5" key="1">
    <citation type="submission" date="2024-02" db="UniProtKB">
        <authorList>
            <consortium name="WormBaseParasite"/>
        </authorList>
    </citation>
    <scope>IDENTIFICATION</scope>
</reference>
<name>A0AAF3EJX4_9BILA</name>
<feature type="signal peptide" evidence="3">
    <location>
        <begin position="1"/>
        <end position="18"/>
    </location>
</feature>
<keyword evidence="2" id="KW-0472">Membrane</keyword>
<keyword evidence="4" id="KW-1185">Reference proteome</keyword>
<evidence type="ECO:0000256" key="2">
    <source>
        <dbReference type="SAM" id="Phobius"/>
    </source>
</evidence>
<organism evidence="4 5">
    <name type="scientific">Mesorhabditis belari</name>
    <dbReference type="NCBI Taxonomy" id="2138241"/>
    <lineage>
        <taxon>Eukaryota</taxon>
        <taxon>Metazoa</taxon>
        <taxon>Ecdysozoa</taxon>
        <taxon>Nematoda</taxon>
        <taxon>Chromadorea</taxon>
        <taxon>Rhabditida</taxon>
        <taxon>Rhabditina</taxon>
        <taxon>Rhabditomorpha</taxon>
        <taxon>Rhabditoidea</taxon>
        <taxon>Rhabditidae</taxon>
        <taxon>Mesorhabditinae</taxon>
        <taxon>Mesorhabditis</taxon>
    </lineage>
</organism>
<dbReference type="WBParaSite" id="MBELARI_LOCUS14303">
    <property type="protein sequence ID" value="MBELARI_LOCUS14303"/>
    <property type="gene ID" value="MBELARI_LOCUS14303"/>
</dbReference>
<feature type="compositionally biased region" description="Basic and acidic residues" evidence="1">
    <location>
        <begin position="231"/>
        <end position="247"/>
    </location>
</feature>
<keyword evidence="3" id="KW-0732">Signal</keyword>
<feature type="chain" id="PRO_5042150539" evidence="3">
    <location>
        <begin position="19"/>
        <end position="578"/>
    </location>
</feature>
<evidence type="ECO:0000313" key="4">
    <source>
        <dbReference type="Proteomes" id="UP000887575"/>
    </source>
</evidence>
<proteinExistence type="predicted"/>
<dbReference type="Proteomes" id="UP000887575">
    <property type="component" value="Unassembled WGS sequence"/>
</dbReference>